<gene>
    <name evidence="2" type="ORF">C1SCF055_LOCUS35878</name>
</gene>
<evidence type="ECO:0000313" key="4">
    <source>
        <dbReference type="Proteomes" id="UP001152797"/>
    </source>
</evidence>
<feature type="region of interest" description="Disordered" evidence="1">
    <location>
        <begin position="342"/>
        <end position="365"/>
    </location>
</feature>
<dbReference type="AlphaFoldDB" id="A0A9P1DI61"/>
<accession>A0A9P1DI61</accession>
<dbReference type="Proteomes" id="UP001152797">
    <property type="component" value="Unassembled WGS sequence"/>
</dbReference>
<dbReference type="EMBL" id="CAMXCT010004868">
    <property type="protein sequence ID" value="CAI4010626.1"/>
    <property type="molecule type" value="Genomic_DNA"/>
</dbReference>
<evidence type="ECO:0000313" key="2">
    <source>
        <dbReference type="EMBL" id="CAI4010626.1"/>
    </source>
</evidence>
<dbReference type="Gene3D" id="1.25.40.10">
    <property type="entry name" value="Tetratricopeptide repeat domain"/>
    <property type="match status" value="1"/>
</dbReference>
<proteinExistence type="predicted"/>
<dbReference type="OrthoDB" id="409451at2759"/>
<evidence type="ECO:0000313" key="3">
    <source>
        <dbReference type="EMBL" id="CAL1164001.1"/>
    </source>
</evidence>
<reference evidence="2" key="1">
    <citation type="submission" date="2022-10" db="EMBL/GenBank/DDBJ databases">
        <authorList>
            <person name="Chen Y."/>
            <person name="Dougan E. K."/>
            <person name="Chan C."/>
            <person name="Rhodes N."/>
            <person name="Thang M."/>
        </authorList>
    </citation>
    <scope>NUCLEOTIDE SEQUENCE</scope>
</reference>
<evidence type="ECO:0000256" key="1">
    <source>
        <dbReference type="SAM" id="MobiDB-lite"/>
    </source>
</evidence>
<comment type="caution">
    <text evidence="2">The sequence shown here is derived from an EMBL/GenBank/DDBJ whole genome shotgun (WGS) entry which is preliminary data.</text>
</comment>
<dbReference type="EMBL" id="CAMXCT020004868">
    <property type="protein sequence ID" value="CAL1164001.1"/>
    <property type="molecule type" value="Genomic_DNA"/>
</dbReference>
<keyword evidence="4" id="KW-1185">Reference proteome</keyword>
<protein>
    <submittedName>
        <fullName evidence="2">Uncharacterized protein</fullName>
    </submittedName>
</protein>
<organism evidence="2">
    <name type="scientific">Cladocopium goreaui</name>
    <dbReference type="NCBI Taxonomy" id="2562237"/>
    <lineage>
        <taxon>Eukaryota</taxon>
        <taxon>Sar</taxon>
        <taxon>Alveolata</taxon>
        <taxon>Dinophyceae</taxon>
        <taxon>Suessiales</taxon>
        <taxon>Symbiodiniaceae</taxon>
        <taxon>Cladocopium</taxon>
    </lineage>
</organism>
<dbReference type="EMBL" id="CAMXCT030004868">
    <property type="protein sequence ID" value="CAL4797938.1"/>
    <property type="molecule type" value="Genomic_DNA"/>
</dbReference>
<name>A0A9P1DI61_9DINO</name>
<sequence length="406" mass="45873">MEEVGITVLMLDSLKGATGNSSRILSLVRKAEQSHSGGELCAVYAAAIDAYSCPKATQDEEYRELCVKYMLELCHVDVNEAREFHNRQRAFGVTSDARMYAARASLEEREGDEKKAMKILQEGIRAGAQPAELLKKQMDRLQRQETTFQQSKEDRAMQTEVAGRSISIQTEGTLRPRSMASLTFFRRLERIQRNCCLFDVFGAWKDLRDAAVQRRQQALFESLREQLDVAKRKTLAADACLKSSGRNGPHVAWLPVSFRLWRSSMELSRQRQRLADAAFQEELRRRVFRVLLAWRSTCLSFCARQTEERLAAPLEALPALSEVPILDSLLIDLQAPQTLRSPLRSMESNVDPGSGDEPKRLRGPQRFSYDTSSYAGCARYGGPKKAVESRANKKENVAVCTARTRN</sequence>
<dbReference type="InterPro" id="IPR011990">
    <property type="entry name" value="TPR-like_helical_dom_sf"/>
</dbReference>
<reference evidence="3" key="2">
    <citation type="submission" date="2024-04" db="EMBL/GenBank/DDBJ databases">
        <authorList>
            <person name="Chen Y."/>
            <person name="Shah S."/>
            <person name="Dougan E. K."/>
            <person name="Thang M."/>
            <person name="Chan C."/>
        </authorList>
    </citation>
    <scope>NUCLEOTIDE SEQUENCE [LARGE SCALE GENOMIC DNA]</scope>
</reference>